<dbReference type="Proteomes" id="UP000187429">
    <property type="component" value="Unassembled WGS sequence"/>
</dbReference>
<dbReference type="InterPro" id="IPR036259">
    <property type="entry name" value="MFS_trans_sf"/>
</dbReference>
<feature type="transmembrane region" description="Helical" evidence="5">
    <location>
        <begin position="66"/>
        <end position="86"/>
    </location>
</feature>
<dbReference type="SUPFAM" id="SSF103473">
    <property type="entry name" value="MFS general substrate transporter"/>
    <property type="match status" value="1"/>
</dbReference>
<evidence type="ECO:0000256" key="2">
    <source>
        <dbReference type="ARBA" id="ARBA00022692"/>
    </source>
</evidence>
<name>A0A1R1YML1_9FUNG</name>
<feature type="transmembrane region" description="Helical" evidence="5">
    <location>
        <begin position="400"/>
        <end position="422"/>
    </location>
</feature>
<feature type="transmembrane region" description="Helical" evidence="5">
    <location>
        <begin position="141"/>
        <end position="162"/>
    </location>
</feature>
<evidence type="ECO:0000256" key="1">
    <source>
        <dbReference type="ARBA" id="ARBA00004141"/>
    </source>
</evidence>
<proteinExistence type="predicted"/>
<evidence type="ECO:0000256" key="3">
    <source>
        <dbReference type="ARBA" id="ARBA00022989"/>
    </source>
</evidence>
<dbReference type="AlphaFoldDB" id="A0A1R1YML1"/>
<evidence type="ECO:0000313" key="6">
    <source>
        <dbReference type="EMBL" id="OMJ28138.1"/>
    </source>
</evidence>
<dbReference type="EMBL" id="LSSM01000701">
    <property type="protein sequence ID" value="OMJ28138.1"/>
    <property type="molecule type" value="Genomic_DNA"/>
</dbReference>
<dbReference type="OrthoDB" id="410267at2759"/>
<feature type="transmembrane region" description="Helical" evidence="5">
    <location>
        <begin position="283"/>
        <end position="307"/>
    </location>
</feature>
<organism evidence="6 7">
    <name type="scientific">Smittium culicis</name>
    <dbReference type="NCBI Taxonomy" id="133412"/>
    <lineage>
        <taxon>Eukaryota</taxon>
        <taxon>Fungi</taxon>
        <taxon>Fungi incertae sedis</taxon>
        <taxon>Zoopagomycota</taxon>
        <taxon>Kickxellomycotina</taxon>
        <taxon>Harpellomycetes</taxon>
        <taxon>Harpellales</taxon>
        <taxon>Legeriomycetaceae</taxon>
        <taxon>Smittium</taxon>
    </lineage>
</organism>
<evidence type="ECO:0000313" key="7">
    <source>
        <dbReference type="Proteomes" id="UP000187429"/>
    </source>
</evidence>
<gene>
    <name evidence="6" type="ORF">AYI69_g2393</name>
</gene>
<dbReference type="Gene3D" id="1.20.1250.20">
    <property type="entry name" value="MFS general substrate transporter like domains"/>
    <property type="match status" value="1"/>
</dbReference>
<keyword evidence="2 5" id="KW-0812">Transmembrane</keyword>
<comment type="caution">
    <text evidence="6">The sequence shown here is derived from an EMBL/GenBank/DDBJ whole genome shotgun (WGS) entry which is preliminary data.</text>
</comment>
<feature type="transmembrane region" description="Helical" evidence="5">
    <location>
        <begin position="368"/>
        <end position="388"/>
    </location>
</feature>
<evidence type="ECO:0000256" key="4">
    <source>
        <dbReference type="ARBA" id="ARBA00023136"/>
    </source>
</evidence>
<dbReference type="PANTHER" id="PTHR21576">
    <property type="entry name" value="UNCHARACTERIZED NODULIN-LIKE PROTEIN"/>
    <property type="match status" value="1"/>
</dbReference>
<feature type="transmembrane region" description="Helical" evidence="5">
    <location>
        <begin position="496"/>
        <end position="517"/>
    </location>
</feature>
<dbReference type="PANTHER" id="PTHR21576:SF158">
    <property type="entry name" value="RIBOSOMAL RNA-PROCESSING PROTEIN 12-LIKE CONSERVED DOMAIN-CONTAINING PROTEIN"/>
    <property type="match status" value="1"/>
</dbReference>
<feature type="transmembrane region" description="Helical" evidence="5">
    <location>
        <begin position="98"/>
        <end position="121"/>
    </location>
</feature>
<sequence>MKSTRINLNKSPLLLHLENEKSNYKILLFSVVCFGMLCGGTIPLFASYGTAFIELLGFTNYQTNSIVSMCDYAYHIVAPFFGYLAIKIGPKSCIKFAAISIFIGSQAVGLATVLFSIVGVSSKAIYMSGISTTAVMFENSSIKGLSLSIPISIIGLAPYLFAKIKTIFFAADHTPFRFLIFLATFNGFSSLLISALFYDGALEDTSNYIPSMKSKKEVDADNQTVSPGAKSNSSPQVIKAPRSEFEGLLKPKSADLFKSYLVNSFSRAKNRISMSLPPQVSMFFKSPFCWVLFLAILCFSGPGIMFINNCGTLTKALLNDQAPRESSTKTYTMKDFEPVKNEIVANQALFSFFGRISSGLISDIVANYFKIPLVALLLGSVSLMYSAQSKILRIESISDLKLVSSLVGLSMGSLFSLAPSYASELWGTKNFGVIYGIVSIGPSIGAHICNSLFGSVWDSGLTLTSNKVSSVADLTSSETTTKVKCDLRCTTSIVDFNLQLLSISFVCFTALLISTLMKKR</sequence>
<keyword evidence="3 5" id="KW-1133">Transmembrane helix</keyword>
<accession>A0A1R1YML1</accession>
<feature type="transmembrane region" description="Helical" evidence="5">
    <location>
        <begin position="26"/>
        <end position="46"/>
    </location>
</feature>
<keyword evidence="4 5" id="KW-0472">Membrane</keyword>
<protein>
    <submittedName>
        <fullName evidence="6">Putative transporter mch1</fullName>
    </submittedName>
</protein>
<reference evidence="7" key="1">
    <citation type="submission" date="2017-01" db="EMBL/GenBank/DDBJ databases">
        <authorList>
            <person name="Wang Y."/>
            <person name="White M."/>
            <person name="Kvist S."/>
            <person name="Moncalvo J.-M."/>
        </authorList>
    </citation>
    <scope>NUCLEOTIDE SEQUENCE [LARGE SCALE GENOMIC DNA]</scope>
    <source>
        <strain evidence="7">ID-206-W2</strain>
    </source>
</reference>
<feature type="transmembrane region" description="Helical" evidence="5">
    <location>
        <begin position="174"/>
        <end position="198"/>
    </location>
</feature>
<keyword evidence="7" id="KW-1185">Reference proteome</keyword>
<evidence type="ECO:0000256" key="5">
    <source>
        <dbReference type="SAM" id="Phobius"/>
    </source>
</evidence>
<comment type="subcellular location">
    <subcellularLocation>
        <location evidence="1">Membrane</location>
        <topology evidence="1">Multi-pass membrane protein</topology>
    </subcellularLocation>
</comment>
<dbReference type="GO" id="GO:0000329">
    <property type="term" value="C:fungal-type vacuole membrane"/>
    <property type="evidence" value="ECO:0007669"/>
    <property type="project" value="TreeGrafter"/>
</dbReference>